<evidence type="ECO:0000256" key="6">
    <source>
        <dbReference type="ARBA" id="ARBA00023004"/>
    </source>
</evidence>
<evidence type="ECO:0000256" key="4">
    <source>
        <dbReference type="ARBA" id="ARBA00022964"/>
    </source>
</evidence>
<gene>
    <name evidence="8" type="ORF">D9F05_20755</name>
</gene>
<organism evidence="8">
    <name type="scientific">Escherichia coli</name>
    <dbReference type="NCBI Taxonomy" id="562"/>
    <lineage>
        <taxon>Bacteria</taxon>
        <taxon>Pseudomonadati</taxon>
        <taxon>Pseudomonadota</taxon>
        <taxon>Gammaproteobacteria</taxon>
        <taxon>Enterobacterales</taxon>
        <taxon>Enterobacteriaceae</taxon>
        <taxon>Escherichia</taxon>
    </lineage>
</organism>
<feature type="domain" description="Fe2OG dioxygenase" evidence="7">
    <location>
        <begin position="125"/>
        <end position="222"/>
    </location>
</feature>
<dbReference type="PANTHER" id="PTHR12907">
    <property type="entry name" value="EGL NINE HOMOLOG-RELATED"/>
    <property type="match status" value="1"/>
</dbReference>
<keyword evidence="6" id="KW-0408">Iron</keyword>
<name>A0A3L0W5I8_ECOLX</name>
<dbReference type="SMART" id="SM00702">
    <property type="entry name" value="P4Hc"/>
    <property type="match status" value="1"/>
</dbReference>
<sequence length="234" mass="26460">MDGGTSQEKQTGLCSGQEVAKKRPLSTYCEPILDYQAVMDAIYTRGWVIVDDFLTAVEVDALKACLPHAWHPAGIGRESLHQGNPDIRRDQIHWLEPSLGAPVADYLGRMESLRLAANRMLMLGLFDYEAHFARYRSGDFYATHRDAFAGRSNRRLTSVFYLNNDWQPEAGGVLRVYDNDEQLLMDVSPKGGRLVLFLSEEFPHEVLPANRERYSIAGWFRVNGNGMGRVDPPR</sequence>
<proteinExistence type="predicted"/>
<comment type="caution">
    <text evidence="8">The sequence shown here is derived from an EMBL/GenBank/DDBJ whole genome shotgun (WGS) entry which is preliminary data.</text>
</comment>
<protein>
    <submittedName>
        <fullName evidence="8">SM-20 protein</fullName>
    </submittedName>
</protein>
<dbReference type="GO" id="GO:0071456">
    <property type="term" value="P:cellular response to hypoxia"/>
    <property type="evidence" value="ECO:0007669"/>
    <property type="project" value="TreeGrafter"/>
</dbReference>
<reference evidence="8" key="1">
    <citation type="submission" date="2018-10" db="EMBL/GenBank/DDBJ databases">
        <authorList>
            <consortium name="NARMS: The National Antimicrobial Resistance Monitoring System"/>
        </authorList>
    </citation>
    <scope>NUCLEOTIDE SEQUENCE [LARGE SCALE GENOMIC DNA]</scope>
    <source>
        <strain evidence="8">CVM N17EC0388</strain>
    </source>
</reference>
<dbReference type="GO" id="GO:0031543">
    <property type="term" value="F:peptidyl-proline dioxygenase activity"/>
    <property type="evidence" value="ECO:0007669"/>
    <property type="project" value="TreeGrafter"/>
</dbReference>
<keyword evidence="4" id="KW-0223">Dioxygenase</keyword>
<dbReference type="EMBL" id="RNRV01000052">
    <property type="protein sequence ID" value="MHO06744.1"/>
    <property type="molecule type" value="Genomic_DNA"/>
</dbReference>
<dbReference type="InterPro" id="IPR051559">
    <property type="entry name" value="HIF_prolyl_hydroxylases"/>
</dbReference>
<dbReference type="InterPro" id="IPR006620">
    <property type="entry name" value="Pro_4_hyd_alph"/>
</dbReference>
<accession>A0A3L0W5I8</accession>
<dbReference type="InterPro" id="IPR005123">
    <property type="entry name" value="Oxoglu/Fe-dep_dioxygenase_dom"/>
</dbReference>
<dbReference type="InterPro" id="IPR044862">
    <property type="entry name" value="Pro_4_hyd_alph_FE2OG_OXY"/>
</dbReference>
<dbReference type="Gene3D" id="2.60.120.620">
    <property type="entry name" value="q2cbj1_9rhob like domain"/>
    <property type="match status" value="1"/>
</dbReference>
<dbReference type="Pfam" id="PF13640">
    <property type="entry name" value="2OG-FeII_Oxy_3"/>
    <property type="match status" value="1"/>
</dbReference>
<keyword evidence="5" id="KW-0560">Oxidoreductase</keyword>
<keyword evidence="3" id="KW-0847">Vitamin C</keyword>
<evidence type="ECO:0000256" key="3">
    <source>
        <dbReference type="ARBA" id="ARBA00022896"/>
    </source>
</evidence>
<dbReference type="GO" id="GO:0008198">
    <property type="term" value="F:ferrous iron binding"/>
    <property type="evidence" value="ECO:0007669"/>
    <property type="project" value="TreeGrafter"/>
</dbReference>
<dbReference type="PANTHER" id="PTHR12907:SF26">
    <property type="entry name" value="HIF PROLYL HYDROXYLASE, ISOFORM C"/>
    <property type="match status" value="1"/>
</dbReference>
<evidence type="ECO:0000313" key="8">
    <source>
        <dbReference type="EMBL" id="MHO06744.1"/>
    </source>
</evidence>
<dbReference type="GO" id="GO:0031418">
    <property type="term" value="F:L-ascorbic acid binding"/>
    <property type="evidence" value="ECO:0007669"/>
    <property type="project" value="UniProtKB-KW"/>
</dbReference>
<evidence type="ECO:0000256" key="2">
    <source>
        <dbReference type="ARBA" id="ARBA00022723"/>
    </source>
</evidence>
<dbReference type="PROSITE" id="PS51471">
    <property type="entry name" value="FE2OG_OXY"/>
    <property type="match status" value="1"/>
</dbReference>
<evidence type="ECO:0000256" key="1">
    <source>
        <dbReference type="ARBA" id="ARBA00001961"/>
    </source>
</evidence>
<evidence type="ECO:0000259" key="7">
    <source>
        <dbReference type="PROSITE" id="PS51471"/>
    </source>
</evidence>
<keyword evidence="2" id="KW-0479">Metal-binding</keyword>
<comment type="cofactor">
    <cofactor evidence="1">
        <name>L-ascorbate</name>
        <dbReference type="ChEBI" id="CHEBI:38290"/>
    </cofactor>
</comment>
<dbReference type="AlphaFoldDB" id="A0A3L0W5I8"/>
<evidence type="ECO:0000256" key="5">
    <source>
        <dbReference type="ARBA" id="ARBA00023002"/>
    </source>
</evidence>